<comment type="caution">
    <text evidence="1">The sequence shown here is derived from an EMBL/GenBank/DDBJ whole genome shotgun (WGS) entry which is preliminary data.</text>
</comment>
<gene>
    <name evidence="1" type="ORF">ETB97_003351</name>
</gene>
<keyword evidence="2" id="KW-1185">Reference proteome</keyword>
<dbReference type="Proteomes" id="UP000541154">
    <property type="component" value="Unassembled WGS sequence"/>
</dbReference>
<evidence type="ECO:0000313" key="2">
    <source>
        <dbReference type="Proteomes" id="UP000541154"/>
    </source>
</evidence>
<dbReference type="AlphaFoldDB" id="A0A8H6A9X0"/>
<reference evidence="1 2" key="1">
    <citation type="submission" date="2019-04" db="EMBL/GenBank/DDBJ databases">
        <title>Aspergillus burnettii sp. nov., novel species from soil in southeast Queensland.</title>
        <authorList>
            <person name="Gilchrist C.L.M."/>
            <person name="Pitt J.I."/>
            <person name="Lange L."/>
            <person name="Lacey H.J."/>
            <person name="Vuong D."/>
            <person name="Midgley D.J."/>
            <person name="Greenfield P."/>
            <person name="Bradbury M."/>
            <person name="Lacey E."/>
            <person name="Busk P.K."/>
            <person name="Pilgaard B."/>
            <person name="Chooi Y.H."/>
            <person name="Piggott A.M."/>
        </authorList>
    </citation>
    <scope>NUCLEOTIDE SEQUENCE [LARGE SCALE GENOMIC DNA]</scope>
    <source>
        <strain evidence="1 2">FRR 5400</strain>
    </source>
</reference>
<dbReference type="EMBL" id="SPNV01000018">
    <property type="protein sequence ID" value="KAF5865508.1"/>
    <property type="molecule type" value="Genomic_DNA"/>
</dbReference>
<accession>A0A8H6A9X0</accession>
<name>A0A8H6A9X0_PETAA</name>
<evidence type="ECO:0000313" key="1">
    <source>
        <dbReference type="EMBL" id="KAF5865508.1"/>
    </source>
</evidence>
<protein>
    <submittedName>
        <fullName evidence="1">Uncharacterized protein</fullName>
    </submittedName>
</protein>
<sequence length="154" mass="17466">MHYLDDEFPLQFPFHETAHLGKREWLLTILSSTKAVYYATLSLSLLHKEACSDTSERERGLIWRDEKTRYFIRALQESQQLQQQLQSGRSKDGLKALVKALANIVQLISFEVNETSILACKLPVSLNGMVVILSQQGRLAASSMCRNVLNTVLN</sequence>
<dbReference type="Pfam" id="PF11951">
    <property type="entry name" value="Fungal_trans_2"/>
    <property type="match status" value="1"/>
</dbReference>
<organism evidence="1 2">
    <name type="scientific">Petromyces alliaceus</name>
    <name type="common">Aspergillus alliaceus</name>
    <dbReference type="NCBI Taxonomy" id="209559"/>
    <lineage>
        <taxon>Eukaryota</taxon>
        <taxon>Fungi</taxon>
        <taxon>Dikarya</taxon>
        <taxon>Ascomycota</taxon>
        <taxon>Pezizomycotina</taxon>
        <taxon>Eurotiomycetes</taxon>
        <taxon>Eurotiomycetidae</taxon>
        <taxon>Eurotiales</taxon>
        <taxon>Aspergillaceae</taxon>
        <taxon>Aspergillus</taxon>
        <taxon>Aspergillus subgen. Circumdati</taxon>
    </lineage>
</organism>
<dbReference type="InterPro" id="IPR021858">
    <property type="entry name" value="Fun_TF"/>
</dbReference>
<proteinExistence type="predicted"/>